<accession>A0A4Q7KJ14</accession>
<keyword evidence="2" id="KW-0489">Methyltransferase</keyword>
<feature type="region of interest" description="Disordered" evidence="1">
    <location>
        <begin position="254"/>
        <end position="275"/>
    </location>
</feature>
<gene>
    <name evidence="2" type="ORF">EV193_107220</name>
</gene>
<dbReference type="InterPro" id="IPR029063">
    <property type="entry name" value="SAM-dependent_MTases_sf"/>
</dbReference>
<sequence>MIEVTSVQDRPSWAPEGVDLDRPNVARIYDYYLGGAHNFEKDREFARNIVKMVPEVQHAARLNRAFLRRAVKFCVDNGIRQFLDVGSGIPTVGNVHEIAQGADPTAKVVYVDVESVAVAHSELILKDNPNAAVLQADFREPEAILGSEVVRELIDPNKPTALLLAAVLHFVQDADAPREKVRQYVDWLTPGSYLVLSHGTKEDEGDPANKAEQAYQSTSAQYVDRGKAAITEFFAGTELLDPGVVYAPQWHPDSPEDVGEHPEQSHIYAGVGLKR</sequence>
<dbReference type="GO" id="GO:0008168">
    <property type="term" value="F:methyltransferase activity"/>
    <property type="evidence" value="ECO:0007669"/>
    <property type="project" value="UniProtKB-KW"/>
</dbReference>
<name>A0A4Q7KJ14_9PSEU</name>
<evidence type="ECO:0000313" key="2">
    <source>
        <dbReference type="EMBL" id="RZS36539.1"/>
    </source>
</evidence>
<dbReference type="Proteomes" id="UP000294257">
    <property type="component" value="Unassembled WGS sequence"/>
</dbReference>
<dbReference type="SUPFAM" id="SSF53335">
    <property type="entry name" value="S-adenosyl-L-methionine-dependent methyltransferases"/>
    <property type="match status" value="1"/>
</dbReference>
<keyword evidence="2" id="KW-0808">Transferase</keyword>
<dbReference type="InterPro" id="IPR006764">
    <property type="entry name" value="SAM_dep_MeTrfase_SAV2177_type"/>
</dbReference>
<dbReference type="PIRSF" id="PIRSF017393">
    <property type="entry name" value="MTase_SAV2177"/>
    <property type="match status" value="1"/>
</dbReference>
<dbReference type="EMBL" id="SGWQ01000007">
    <property type="protein sequence ID" value="RZS36539.1"/>
    <property type="molecule type" value="Genomic_DNA"/>
</dbReference>
<dbReference type="RefSeq" id="WP_130346019.1">
    <property type="nucleotide sequence ID" value="NZ_SGWQ01000007.1"/>
</dbReference>
<dbReference type="AlphaFoldDB" id="A0A4Q7KJ14"/>
<protein>
    <submittedName>
        <fullName evidence="2">S-adenosyl methyltransferase</fullName>
    </submittedName>
</protein>
<comment type="caution">
    <text evidence="2">The sequence shown here is derived from an EMBL/GenBank/DDBJ whole genome shotgun (WGS) entry which is preliminary data.</text>
</comment>
<dbReference type="Gene3D" id="3.40.50.150">
    <property type="entry name" value="Vaccinia Virus protein VP39"/>
    <property type="match status" value="1"/>
</dbReference>
<reference evidence="2 3" key="1">
    <citation type="submission" date="2019-02" db="EMBL/GenBank/DDBJ databases">
        <title>Genomic Encyclopedia of Type Strains, Phase IV (KMG-IV): sequencing the most valuable type-strain genomes for metagenomic binning, comparative biology and taxonomic classification.</title>
        <authorList>
            <person name="Goeker M."/>
        </authorList>
    </citation>
    <scope>NUCLEOTIDE SEQUENCE [LARGE SCALE GENOMIC DNA]</scope>
    <source>
        <strain evidence="2 3">DSM 101727</strain>
    </source>
</reference>
<dbReference type="Pfam" id="PF04672">
    <property type="entry name" value="Methyltransf_19"/>
    <property type="match status" value="1"/>
</dbReference>
<keyword evidence="3" id="KW-1185">Reference proteome</keyword>
<dbReference type="OrthoDB" id="5175904at2"/>
<evidence type="ECO:0000313" key="3">
    <source>
        <dbReference type="Proteomes" id="UP000294257"/>
    </source>
</evidence>
<organism evidence="2 3">
    <name type="scientific">Herbihabitans rhizosphaerae</name>
    <dbReference type="NCBI Taxonomy" id="1872711"/>
    <lineage>
        <taxon>Bacteria</taxon>
        <taxon>Bacillati</taxon>
        <taxon>Actinomycetota</taxon>
        <taxon>Actinomycetes</taxon>
        <taxon>Pseudonocardiales</taxon>
        <taxon>Pseudonocardiaceae</taxon>
        <taxon>Herbihabitans</taxon>
    </lineage>
</organism>
<proteinExistence type="predicted"/>
<dbReference type="GO" id="GO:0032259">
    <property type="term" value="P:methylation"/>
    <property type="evidence" value="ECO:0007669"/>
    <property type="project" value="UniProtKB-KW"/>
</dbReference>
<evidence type="ECO:0000256" key="1">
    <source>
        <dbReference type="SAM" id="MobiDB-lite"/>
    </source>
</evidence>